<dbReference type="InterPro" id="IPR036188">
    <property type="entry name" value="FAD/NAD-bd_sf"/>
</dbReference>
<dbReference type="AlphaFoldDB" id="D6PKS0"/>
<accession>D6PKS0</accession>
<reference evidence="1" key="1">
    <citation type="journal article" date="2010" name="ISME J.">
        <title>Metagenome of the Mediterranean deep chlorophyll maximum studied by direct and fosmid library 454 pyrosequencing.</title>
        <authorList>
            <person name="Ghai R."/>
            <person name="Martin-Cuadrado A.B."/>
            <person name="Molto A.G."/>
            <person name="Heredia I.G."/>
            <person name="Cabrera R."/>
            <person name="Martin J."/>
            <person name="Verdu M."/>
            <person name="Deschamps P."/>
            <person name="Moreira D."/>
            <person name="Lopez-Garcia P."/>
            <person name="Mira A."/>
            <person name="Rodriguez-Valera F."/>
        </authorList>
    </citation>
    <scope>NUCLEOTIDE SEQUENCE</scope>
</reference>
<dbReference type="PANTHER" id="PTHR42685">
    <property type="entry name" value="GERANYLGERANYL DIPHOSPHATE REDUCTASE"/>
    <property type="match status" value="1"/>
</dbReference>
<organism evidence="1">
    <name type="scientific">uncultured organism MedDCM-OCT-S08-C256</name>
    <dbReference type="NCBI Taxonomy" id="743636"/>
    <lineage>
        <taxon>unclassified sequences</taxon>
        <taxon>environmental samples</taxon>
    </lineage>
</organism>
<dbReference type="SUPFAM" id="SSF51905">
    <property type="entry name" value="FAD/NAD(P)-binding domain"/>
    <property type="match status" value="1"/>
</dbReference>
<dbReference type="PANTHER" id="PTHR42685:SF22">
    <property type="entry name" value="CONDITIONED MEDIUM FACTOR RECEPTOR 1"/>
    <property type="match status" value="1"/>
</dbReference>
<dbReference type="InterPro" id="IPR050407">
    <property type="entry name" value="Geranylgeranyl_reductase"/>
</dbReference>
<protein>
    <recommendedName>
        <fullName evidence="2">Geranylgeranyl reductase</fullName>
    </recommendedName>
</protein>
<evidence type="ECO:0000313" key="1">
    <source>
        <dbReference type="EMBL" id="ADD96321.1"/>
    </source>
</evidence>
<name>D6PKS0_9ZZZZ</name>
<proteinExistence type="predicted"/>
<evidence type="ECO:0008006" key="2">
    <source>
        <dbReference type="Google" id="ProtNLM"/>
    </source>
</evidence>
<dbReference type="Gene3D" id="3.50.50.60">
    <property type="entry name" value="FAD/NAD(P)-binding domain"/>
    <property type="match status" value="1"/>
</dbReference>
<dbReference type="EMBL" id="GU943132">
    <property type="protein sequence ID" value="ADD96321.1"/>
    <property type="molecule type" value="Genomic_DNA"/>
</dbReference>
<sequence length="115" mass="13040">MNGIRLVGDAASLVDPFSGEGVGNALVTGEIAAQHIVEGKTPSDYQEEVWKVLGPELINSYRMQKLSRRSWLLNWFVGKAERKPELQEMMTEMIASKEAQENLHSPWFMMKTLLF</sequence>